<dbReference type="Pfam" id="PF08276">
    <property type="entry name" value="PAN_2"/>
    <property type="match status" value="1"/>
</dbReference>
<evidence type="ECO:0000259" key="5">
    <source>
        <dbReference type="PROSITE" id="PS50948"/>
    </source>
</evidence>
<dbReference type="InterPro" id="IPR003609">
    <property type="entry name" value="Pan_app"/>
</dbReference>
<dbReference type="Pfam" id="PF00954">
    <property type="entry name" value="S_locus_glycop"/>
    <property type="match status" value="1"/>
</dbReference>
<name>A0AAV1R0G3_9ROSI</name>
<dbReference type="AlphaFoldDB" id="A0AAV1R0G3"/>
<reference evidence="6 7" key="1">
    <citation type="submission" date="2024-01" db="EMBL/GenBank/DDBJ databases">
        <authorList>
            <person name="Waweru B."/>
        </authorList>
    </citation>
    <scope>NUCLEOTIDE SEQUENCE [LARGE SCALE GENOMIC DNA]</scope>
</reference>
<dbReference type="PROSITE" id="PS50948">
    <property type="entry name" value="PAN"/>
    <property type="match status" value="1"/>
</dbReference>
<organism evidence="6 7">
    <name type="scientific">Dovyalis caffra</name>
    <dbReference type="NCBI Taxonomy" id="77055"/>
    <lineage>
        <taxon>Eukaryota</taxon>
        <taxon>Viridiplantae</taxon>
        <taxon>Streptophyta</taxon>
        <taxon>Embryophyta</taxon>
        <taxon>Tracheophyta</taxon>
        <taxon>Spermatophyta</taxon>
        <taxon>Magnoliopsida</taxon>
        <taxon>eudicotyledons</taxon>
        <taxon>Gunneridae</taxon>
        <taxon>Pentapetalae</taxon>
        <taxon>rosids</taxon>
        <taxon>fabids</taxon>
        <taxon>Malpighiales</taxon>
        <taxon>Salicaceae</taxon>
        <taxon>Flacourtieae</taxon>
        <taxon>Dovyalis</taxon>
    </lineage>
</organism>
<keyword evidence="4" id="KW-0675">Receptor</keyword>
<evidence type="ECO:0000256" key="4">
    <source>
        <dbReference type="ARBA" id="ARBA00023170"/>
    </source>
</evidence>
<keyword evidence="2" id="KW-0732">Signal</keyword>
<keyword evidence="3" id="KW-1015">Disulfide bond</keyword>
<evidence type="ECO:0000313" key="6">
    <source>
        <dbReference type="EMBL" id="CAK7327491.1"/>
    </source>
</evidence>
<keyword evidence="7" id="KW-1185">Reference proteome</keyword>
<dbReference type="PANTHER" id="PTHR32444">
    <property type="entry name" value="BULB-TYPE LECTIN DOMAIN-CONTAINING PROTEIN"/>
    <property type="match status" value="1"/>
</dbReference>
<gene>
    <name evidence="6" type="ORF">DCAF_LOCUS5203</name>
</gene>
<comment type="caution">
    <text evidence="6">The sequence shown here is derived from an EMBL/GenBank/DDBJ whole genome shotgun (WGS) entry which is preliminary data.</text>
</comment>
<dbReference type="Proteomes" id="UP001314170">
    <property type="component" value="Unassembled WGS sequence"/>
</dbReference>
<evidence type="ECO:0000256" key="2">
    <source>
        <dbReference type="ARBA" id="ARBA00022729"/>
    </source>
</evidence>
<dbReference type="SMART" id="SM00473">
    <property type="entry name" value="PAN_AP"/>
    <property type="match status" value="1"/>
</dbReference>
<feature type="domain" description="Apple" evidence="5">
    <location>
        <begin position="103"/>
        <end position="185"/>
    </location>
</feature>
<keyword evidence="1" id="KW-0597">Phosphoprotein</keyword>
<sequence length="199" mass="21945">MKANNEVYFSYEQKTSVLARHTLTPVGIPQRFDWSDQKQDWESSGVGQFDLCENYAACGPNARCDASSSPPCGCLYGYKPKSPGDWNLSVWSEGCNRRTSLDCSDKDGFLTYSRFKLPDTSSSWFDKSIGLKECKTLCLKNCSCTAYANLDIRGGGSGCLIWFGHLIDARTTPIGDGQDLYVKIAASELDMPSSSATEY</sequence>
<proteinExistence type="predicted"/>
<evidence type="ECO:0000313" key="7">
    <source>
        <dbReference type="Proteomes" id="UP001314170"/>
    </source>
</evidence>
<protein>
    <recommendedName>
        <fullName evidence="5">Apple domain-containing protein</fullName>
    </recommendedName>
</protein>
<dbReference type="GO" id="GO:0048544">
    <property type="term" value="P:recognition of pollen"/>
    <property type="evidence" value="ECO:0007669"/>
    <property type="project" value="InterPro"/>
</dbReference>
<evidence type="ECO:0000256" key="1">
    <source>
        <dbReference type="ARBA" id="ARBA00022553"/>
    </source>
</evidence>
<dbReference type="EMBL" id="CAWUPB010000857">
    <property type="protein sequence ID" value="CAK7327491.1"/>
    <property type="molecule type" value="Genomic_DNA"/>
</dbReference>
<accession>A0AAV1R0G3</accession>
<evidence type="ECO:0000256" key="3">
    <source>
        <dbReference type="ARBA" id="ARBA00023157"/>
    </source>
</evidence>
<dbReference type="Gene3D" id="3.50.4.10">
    <property type="entry name" value="Hepatocyte Growth Factor"/>
    <property type="match status" value="1"/>
</dbReference>
<dbReference type="InterPro" id="IPR000858">
    <property type="entry name" value="S_locus_glycoprot_dom"/>
</dbReference>
<dbReference type="CDD" id="cd01098">
    <property type="entry name" value="PAN_AP_plant"/>
    <property type="match status" value="1"/>
</dbReference>
<dbReference type="FunFam" id="3.50.4.10:FF:000002">
    <property type="entry name" value="G-type lectin S-receptor-like serine/threonine-protein kinase"/>
    <property type="match status" value="1"/>
</dbReference>
<dbReference type="PANTHER" id="PTHR32444:SF183">
    <property type="entry name" value="APPLE DOMAIN-CONTAINING PROTEIN"/>
    <property type="match status" value="1"/>
</dbReference>